<dbReference type="PROSITE" id="PS50880">
    <property type="entry name" value="TOPRIM"/>
    <property type="match status" value="1"/>
</dbReference>
<organism evidence="15 16">
    <name type="scientific">Acetobacteroides hydrogenigenes</name>
    <dbReference type="NCBI Taxonomy" id="979970"/>
    <lineage>
        <taxon>Bacteria</taxon>
        <taxon>Pseudomonadati</taxon>
        <taxon>Bacteroidota</taxon>
        <taxon>Bacteroidia</taxon>
        <taxon>Bacteroidales</taxon>
        <taxon>Rikenellaceae</taxon>
        <taxon>Acetobacteroides</taxon>
    </lineage>
</organism>
<feature type="domain" description="Toprim" evidence="13">
    <location>
        <begin position="1"/>
        <end position="134"/>
    </location>
</feature>
<dbReference type="Proteomes" id="UP000294830">
    <property type="component" value="Unassembled WGS sequence"/>
</dbReference>
<evidence type="ECO:0000256" key="6">
    <source>
        <dbReference type="ARBA" id="ARBA00023125"/>
    </source>
</evidence>
<dbReference type="GO" id="GO:0006265">
    <property type="term" value="P:DNA topological change"/>
    <property type="evidence" value="ECO:0007669"/>
    <property type="project" value="InterPro"/>
</dbReference>
<evidence type="ECO:0000259" key="13">
    <source>
        <dbReference type="PROSITE" id="PS50880"/>
    </source>
</evidence>
<reference evidence="15 16" key="1">
    <citation type="submission" date="2019-03" db="EMBL/GenBank/DDBJ databases">
        <title>Genomic Encyclopedia of Archaeal and Bacterial Type Strains, Phase II (KMG-II): from individual species to whole genera.</title>
        <authorList>
            <person name="Goeker M."/>
        </authorList>
    </citation>
    <scope>NUCLEOTIDE SEQUENCE [LARGE SCALE GENOMIC DNA]</scope>
    <source>
        <strain evidence="15 16">RL-C</strain>
    </source>
</reference>
<dbReference type="GO" id="GO:0003677">
    <property type="term" value="F:DNA binding"/>
    <property type="evidence" value="ECO:0007669"/>
    <property type="project" value="UniProtKB-KW"/>
</dbReference>
<keyword evidence="4" id="KW-0479">Metal-binding</keyword>
<dbReference type="NCBIfam" id="TIGR01056">
    <property type="entry name" value="topB"/>
    <property type="match status" value="1"/>
</dbReference>
<evidence type="ECO:0000256" key="5">
    <source>
        <dbReference type="ARBA" id="ARBA00023029"/>
    </source>
</evidence>
<dbReference type="Pfam" id="PF01131">
    <property type="entry name" value="Topoisom_bac"/>
    <property type="match status" value="1"/>
</dbReference>
<evidence type="ECO:0000313" key="16">
    <source>
        <dbReference type="Proteomes" id="UP000294830"/>
    </source>
</evidence>
<dbReference type="EMBL" id="SLWB01000005">
    <property type="protein sequence ID" value="TCN68982.1"/>
    <property type="molecule type" value="Genomic_DNA"/>
</dbReference>
<dbReference type="GO" id="GO:0006310">
    <property type="term" value="P:DNA recombination"/>
    <property type="evidence" value="ECO:0007669"/>
    <property type="project" value="TreeGrafter"/>
</dbReference>
<dbReference type="InterPro" id="IPR013497">
    <property type="entry name" value="Topo_IA_cen"/>
</dbReference>
<dbReference type="Pfam" id="PF01751">
    <property type="entry name" value="Toprim"/>
    <property type="match status" value="1"/>
</dbReference>
<dbReference type="RefSeq" id="WP_131838994.1">
    <property type="nucleotide sequence ID" value="NZ_SLWB01000005.1"/>
</dbReference>
<dbReference type="InterPro" id="IPR005738">
    <property type="entry name" value="TopoIII"/>
</dbReference>
<dbReference type="SUPFAM" id="SSF56712">
    <property type="entry name" value="Prokaryotic type I DNA topoisomerase"/>
    <property type="match status" value="1"/>
</dbReference>
<dbReference type="GO" id="GO:0043597">
    <property type="term" value="C:cytoplasmic replication fork"/>
    <property type="evidence" value="ECO:0007669"/>
    <property type="project" value="TreeGrafter"/>
</dbReference>
<feature type="region of interest" description="Disordered" evidence="12">
    <location>
        <begin position="429"/>
        <end position="471"/>
    </location>
</feature>
<dbReference type="GO" id="GO:0003917">
    <property type="term" value="F:DNA topoisomerase type I (single strand cut, ATP-independent) activity"/>
    <property type="evidence" value="ECO:0007669"/>
    <property type="project" value="UniProtKB-EC"/>
</dbReference>
<dbReference type="InterPro" id="IPR013826">
    <property type="entry name" value="Topo_IA_cen_sub3"/>
</dbReference>
<dbReference type="CDD" id="cd00186">
    <property type="entry name" value="TOP1Ac"/>
    <property type="match status" value="1"/>
</dbReference>
<evidence type="ECO:0000313" key="15">
    <source>
        <dbReference type="EMBL" id="TCN68982.1"/>
    </source>
</evidence>
<dbReference type="PANTHER" id="PTHR11390:SF21">
    <property type="entry name" value="DNA TOPOISOMERASE 3-ALPHA"/>
    <property type="match status" value="1"/>
</dbReference>
<dbReference type="PANTHER" id="PTHR11390">
    <property type="entry name" value="PROKARYOTIC DNA TOPOISOMERASE"/>
    <property type="match status" value="1"/>
</dbReference>
<dbReference type="AlphaFoldDB" id="A0A4R2ENV5"/>
<feature type="region of interest" description="Disordered" evidence="12">
    <location>
        <begin position="598"/>
        <end position="627"/>
    </location>
</feature>
<evidence type="ECO:0000256" key="2">
    <source>
        <dbReference type="ARBA" id="ARBA00009446"/>
    </source>
</evidence>
<dbReference type="SMART" id="SM00437">
    <property type="entry name" value="TOP1Ac"/>
    <property type="match status" value="1"/>
</dbReference>
<dbReference type="Gene3D" id="1.10.290.10">
    <property type="entry name" value="Topoisomerase I, domain 4"/>
    <property type="match status" value="1"/>
</dbReference>
<evidence type="ECO:0000256" key="11">
    <source>
        <dbReference type="ARBA" id="ARBA00032877"/>
    </source>
</evidence>
<dbReference type="InterPro" id="IPR013824">
    <property type="entry name" value="Topo_IA_cen_sub1"/>
</dbReference>
<dbReference type="Gene3D" id="3.40.50.140">
    <property type="match status" value="1"/>
</dbReference>
<dbReference type="PROSITE" id="PS52039">
    <property type="entry name" value="TOPO_IA_2"/>
    <property type="match status" value="1"/>
</dbReference>
<evidence type="ECO:0000256" key="1">
    <source>
        <dbReference type="ARBA" id="ARBA00000213"/>
    </source>
</evidence>
<dbReference type="InterPro" id="IPR034144">
    <property type="entry name" value="TOPRIM_TopoIII"/>
</dbReference>
<dbReference type="CDD" id="cd03362">
    <property type="entry name" value="TOPRIM_TopoIA_TopoIII"/>
    <property type="match status" value="1"/>
</dbReference>
<dbReference type="InterPro" id="IPR003602">
    <property type="entry name" value="Topo_IA_DNA-bd_dom"/>
</dbReference>
<gene>
    <name evidence="15" type="ORF">CLV25_105184</name>
</gene>
<dbReference type="EC" id="5.6.2.1" evidence="3"/>
<evidence type="ECO:0000256" key="8">
    <source>
        <dbReference type="ARBA" id="ARBA00030003"/>
    </source>
</evidence>
<dbReference type="OrthoDB" id="9803554at2"/>
<comment type="similarity">
    <text evidence="2">Belongs to the type IA topoisomerase family.</text>
</comment>
<feature type="compositionally biased region" description="Basic and acidic residues" evidence="12">
    <location>
        <begin position="440"/>
        <end position="458"/>
    </location>
</feature>
<sequence length="786" mass="89076">MKLCIAEKPSVAKELAEILGAKSRHDGYYEGNGYWVSWTFGHLCTLKMPEDYHPDLKRWSLFTLPIIPQRFQIKVVDDTGIQKQFNTIKRLVGECDEVINCGDAGQEGELIQRWVLSLAQNTKPLKRLWISSLTAEAIKEGFEKLQEGSKYDLLFHAGHARAISDWLLGINATRLYTTKYSNGKGVLSIGRVQTPTLALIVRRHLEIVNFTPEAYWELKTLYRGVIFSATQGRFGAADEAAETLEKIRESLFTITSFEKKKGTEAPPRLFDLTSLQVECNKKFAFTAEETLGYIQSLYEKKQVSYPRVDTTFLPDDIYPKIPGILKGLKPYETFTEPLLKSKIKKSKKVFDDSKVTDHHAIIPTGEFNPNLTYNEKKVFDLIIRRFIAAFYPDCIVSNTTVLGEAAEIPFKATGKQILEDGWRVLFKKKDDEKENDDENPADKDDQLMPEFVKGESGPHEPGVQEKFTQPPKPYTEATLLRAMETAGKQVDDEELRDALKENGIGRPSTRANIIETLFKRKYIRRVRKNIEPTVTGIELIQTINNELLKSVELTGMWERKLRQIEKGDYQATDFLSEMKEMVKSLVVEVITERENRSITIEEEPAAKESDTDADGKKPKAKREKKAKDDKPAELICPKCKKGKVLQGKTAYGCSEYKNGCSFRLSFEQFGKKLTDKQVEALIANGKTPKIKGFTIDDTKCDGILTFNANGEVELQRDEAPAKEKKAKLIEELICPTCKQGKVLQGKTAFGCSRWKEGCTFKVSFDDITAKIPGKEVNLTLLDEYLK</sequence>
<feature type="domain" description="Topo IA-type catalytic" evidence="14">
    <location>
        <begin position="151"/>
        <end position="586"/>
    </location>
</feature>
<accession>A0A4R2ENV5</accession>
<dbReference type="PRINTS" id="PR00417">
    <property type="entry name" value="PRTPISMRASEI"/>
</dbReference>
<dbReference type="SMART" id="SM00493">
    <property type="entry name" value="TOPRIM"/>
    <property type="match status" value="1"/>
</dbReference>
<dbReference type="InterPro" id="IPR023405">
    <property type="entry name" value="Topo_IA_core_domain"/>
</dbReference>
<dbReference type="InterPro" id="IPR025589">
    <property type="entry name" value="Toprim_C_rpt"/>
</dbReference>
<dbReference type="NCBIfam" id="NF005829">
    <property type="entry name" value="PRK07726.1"/>
    <property type="match status" value="1"/>
</dbReference>
<evidence type="ECO:0000256" key="12">
    <source>
        <dbReference type="SAM" id="MobiDB-lite"/>
    </source>
</evidence>
<evidence type="ECO:0000256" key="3">
    <source>
        <dbReference type="ARBA" id="ARBA00012891"/>
    </source>
</evidence>
<evidence type="ECO:0000256" key="7">
    <source>
        <dbReference type="ARBA" id="ARBA00023235"/>
    </source>
</evidence>
<keyword evidence="5" id="KW-0799">Topoisomerase</keyword>
<dbReference type="InterPro" id="IPR003601">
    <property type="entry name" value="Topo_IA_2"/>
</dbReference>
<name>A0A4R2ENV5_9BACT</name>
<dbReference type="Pfam" id="PF13342">
    <property type="entry name" value="Toprim_Crpt"/>
    <property type="match status" value="1"/>
</dbReference>
<keyword evidence="6" id="KW-0238">DNA-binding</keyword>
<evidence type="ECO:0000259" key="14">
    <source>
        <dbReference type="PROSITE" id="PS52039"/>
    </source>
</evidence>
<dbReference type="Gene3D" id="1.10.460.10">
    <property type="entry name" value="Topoisomerase I, domain 2"/>
    <property type="match status" value="1"/>
</dbReference>
<evidence type="ECO:0000256" key="4">
    <source>
        <dbReference type="ARBA" id="ARBA00022723"/>
    </source>
</evidence>
<protein>
    <recommendedName>
        <fullName evidence="3">DNA topoisomerase</fullName>
        <ecNumber evidence="3">5.6.2.1</ecNumber>
    </recommendedName>
    <alternativeName>
        <fullName evidence="11">Omega-protein</fullName>
    </alternativeName>
    <alternativeName>
        <fullName evidence="10">Relaxing enzyme</fullName>
    </alternativeName>
    <alternativeName>
        <fullName evidence="8">Swivelase</fullName>
    </alternativeName>
    <alternativeName>
        <fullName evidence="9">Untwisting enzyme</fullName>
    </alternativeName>
</protein>
<dbReference type="Gene3D" id="2.70.20.10">
    <property type="entry name" value="Topoisomerase I, domain 3"/>
    <property type="match status" value="1"/>
</dbReference>
<feature type="compositionally biased region" description="Basic and acidic residues" evidence="12">
    <location>
        <begin position="604"/>
        <end position="617"/>
    </location>
</feature>
<comment type="catalytic activity">
    <reaction evidence="1">
        <text>ATP-independent breakage of single-stranded DNA, followed by passage and rejoining.</text>
        <dbReference type="EC" id="5.6.2.1"/>
    </reaction>
</comment>
<evidence type="ECO:0000256" key="9">
    <source>
        <dbReference type="ARBA" id="ARBA00031985"/>
    </source>
</evidence>
<comment type="caution">
    <text evidence="15">The sequence shown here is derived from an EMBL/GenBank/DDBJ whole genome shotgun (WGS) entry which is preliminary data.</text>
</comment>
<dbReference type="InterPro" id="IPR000380">
    <property type="entry name" value="Topo_IA"/>
</dbReference>
<proteinExistence type="inferred from homology"/>
<evidence type="ECO:0000256" key="10">
    <source>
        <dbReference type="ARBA" id="ARBA00032235"/>
    </source>
</evidence>
<dbReference type="InterPro" id="IPR006171">
    <property type="entry name" value="TOPRIM_dom"/>
</dbReference>
<keyword evidence="16" id="KW-1185">Reference proteome</keyword>
<keyword evidence="7 15" id="KW-0413">Isomerase</keyword>
<dbReference type="GO" id="GO:0046872">
    <property type="term" value="F:metal ion binding"/>
    <property type="evidence" value="ECO:0007669"/>
    <property type="project" value="UniProtKB-KW"/>
</dbReference>
<dbReference type="InterPro" id="IPR013825">
    <property type="entry name" value="Topo_IA_cen_sub2"/>
</dbReference>
<dbReference type="SMART" id="SM00436">
    <property type="entry name" value="TOP1Bc"/>
    <property type="match status" value="1"/>
</dbReference>
<dbReference type="GO" id="GO:0006281">
    <property type="term" value="P:DNA repair"/>
    <property type="evidence" value="ECO:0007669"/>
    <property type="project" value="TreeGrafter"/>
</dbReference>